<gene>
    <name evidence="3" type="ORF">GBAR_LOCUS6128</name>
</gene>
<evidence type="ECO:0000256" key="1">
    <source>
        <dbReference type="ARBA" id="ARBA00022857"/>
    </source>
</evidence>
<dbReference type="InterPro" id="IPR036291">
    <property type="entry name" value="NAD(P)-bd_dom_sf"/>
</dbReference>
<evidence type="ECO:0000313" key="4">
    <source>
        <dbReference type="Proteomes" id="UP001174909"/>
    </source>
</evidence>
<evidence type="ECO:0000256" key="2">
    <source>
        <dbReference type="ARBA" id="ARBA00023002"/>
    </source>
</evidence>
<dbReference type="GO" id="GO:0035925">
    <property type="term" value="F:mRNA 3'-UTR AU-rich region binding"/>
    <property type="evidence" value="ECO:0007669"/>
    <property type="project" value="TreeGrafter"/>
</dbReference>
<dbReference type="AlphaFoldDB" id="A0AA35RCP5"/>
<dbReference type="SUPFAM" id="SSF50129">
    <property type="entry name" value="GroES-like"/>
    <property type="match status" value="1"/>
</dbReference>
<protein>
    <submittedName>
        <fullName evidence="3">Quinone oxidoreductase</fullName>
    </submittedName>
</protein>
<dbReference type="PANTHER" id="PTHR48106">
    <property type="entry name" value="QUINONE OXIDOREDUCTASE PIG3-RELATED"/>
    <property type="match status" value="1"/>
</dbReference>
<dbReference type="InterPro" id="IPR011032">
    <property type="entry name" value="GroES-like_sf"/>
</dbReference>
<keyword evidence="4" id="KW-1185">Reference proteome</keyword>
<dbReference type="Proteomes" id="UP001174909">
    <property type="component" value="Unassembled WGS sequence"/>
</dbReference>
<evidence type="ECO:0000313" key="3">
    <source>
        <dbReference type="EMBL" id="CAI8009045.1"/>
    </source>
</evidence>
<reference evidence="3" key="1">
    <citation type="submission" date="2023-03" db="EMBL/GenBank/DDBJ databases">
        <authorList>
            <person name="Steffen K."/>
            <person name="Cardenas P."/>
        </authorList>
    </citation>
    <scope>NUCLEOTIDE SEQUENCE</scope>
</reference>
<name>A0AA35RCP5_GEOBA</name>
<comment type="caution">
    <text evidence="3">The sequence shown here is derived from an EMBL/GenBank/DDBJ whole genome shotgun (WGS) entry which is preliminary data.</text>
</comment>
<sequence length="216" mass="23687">RQADQVAYEGVLGSYAEYAVVPAHKLVPLPDGVNIHTAAAVLLQGMTAHYLTRDTYKASAGRYGADSRRGGRRGAPAHTMVKQSGATAIGTVSTDAKAALAREAGADEVILYTEKGFRSRNQAHYGRPRRRRCLRLRWKVHFRQEPGLPAPTRHVSAIRTGERGGRASRPATIELRRVVIRDPPVPRTPHADARGIAGTLERRVRHGGVRHAERCE</sequence>
<keyword evidence="2" id="KW-0560">Oxidoreductase</keyword>
<dbReference type="PANTHER" id="PTHR48106:SF13">
    <property type="entry name" value="QUINONE OXIDOREDUCTASE-RELATED"/>
    <property type="match status" value="1"/>
</dbReference>
<proteinExistence type="predicted"/>
<keyword evidence="1" id="KW-0521">NADP</keyword>
<feature type="non-terminal residue" evidence="3">
    <location>
        <position position="1"/>
    </location>
</feature>
<dbReference type="Gene3D" id="3.90.180.10">
    <property type="entry name" value="Medium-chain alcohol dehydrogenases, catalytic domain"/>
    <property type="match status" value="1"/>
</dbReference>
<dbReference type="GO" id="GO:0070402">
    <property type="term" value="F:NADPH binding"/>
    <property type="evidence" value="ECO:0007669"/>
    <property type="project" value="TreeGrafter"/>
</dbReference>
<dbReference type="GO" id="GO:0003960">
    <property type="term" value="F:quinone reductase (NADPH) activity"/>
    <property type="evidence" value="ECO:0007669"/>
    <property type="project" value="TreeGrafter"/>
</dbReference>
<dbReference type="SUPFAM" id="SSF51735">
    <property type="entry name" value="NAD(P)-binding Rossmann-fold domains"/>
    <property type="match status" value="1"/>
</dbReference>
<dbReference type="Gene3D" id="3.40.50.720">
    <property type="entry name" value="NAD(P)-binding Rossmann-like Domain"/>
    <property type="match status" value="1"/>
</dbReference>
<accession>A0AA35RCP5</accession>
<organism evidence="3 4">
    <name type="scientific">Geodia barretti</name>
    <name type="common">Barrett's horny sponge</name>
    <dbReference type="NCBI Taxonomy" id="519541"/>
    <lineage>
        <taxon>Eukaryota</taxon>
        <taxon>Metazoa</taxon>
        <taxon>Porifera</taxon>
        <taxon>Demospongiae</taxon>
        <taxon>Heteroscleromorpha</taxon>
        <taxon>Tetractinellida</taxon>
        <taxon>Astrophorina</taxon>
        <taxon>Geodiidae</taxon>
        <taxon>Geodia</taxon>
    </lineage>
</organism>
<dbReference type="EMBL" id="CASHTH010000918">
    <property type="protein sequence ID" value="CAI8009045.1"/>
    <property type="molecule type" value="Genomic_DNA"/>
</dbReference>
<dbReference type="GO" id="GO:0005829">
    <property type="term" value="C:cytosol"/>
    <property type="evidence" value="ECO:0007669"/>
    <property type="project" value="TreeGrafter"/>
</dbReference>